<protein>
    <recommendedName>
        <fullName evidence="4">Chemotaxis methyl-accepting receptor HlyB-like 4HB MCP domain-containing protein</fullName>
    </recommendedName>
</protein>
<keyword evidence="1" id="KW-0812">Transmembrane</keyword>
<name>A0ABQ6NQW8_9BACL</name>
<organism evidence="2 3">
    <name type="scientific">Paenibacillus glycanilyticus</name>
    <dbReference type="NCBI Taxonomy" id="126569"/>
    <lineage>
        <taxon>Bacteria</taxon>
        <taxon>Bacillati</taxon>
        <taxon>Bacillota</taxon>
        <taxon>Bacilli</taxon>
        <taxon>Bacillales</taxon>
        <taxon>Paenibacillaceae</taxon>
        <taxon>Paenibacillus</taxon>
    </lineage>
</organism>
<feature type="transmembrane region" description="Helical" evidence="1">
    <location>
        <begin position="6"/>
        <end position="25"/>
    </location>
</feature>
<sequence>MKNLNVKVFLSIVLGLVIGGTIIGVNDHHRFNHSMAIQKELTTTILLNSSILSFNEIIIDGERENLPKPYVQKRIAEIADSLSVEEDTKQLAVYMKNVSEMWGDGSSEEVKNFIKNDFSKELNHYAAKRNANLDMLLFKG</sequence>
<proteinExistence type="predicted"/>
<evidence type="ECO:0000313" key="2">
    <source>
        <dbReference type="EMBL" id="GMK47502.1"/>
    </source>
</evidence>
<gene>
    <name evidence="2" type="ORF">PghCCS26_46320</name>
</gene>
<keyword evidence="3" id="KW-1185">Reference proteome</keyword>
<dbReference type="RefSeq" id="WP_317981453.1">
    <property type="nucleotide sequence ID" value="NZ_BTCL01000020.1"/>
</dbReference>
<comment type="caution">
    <text evidence="2">The sequence shown here is derived from an EMBL/GenBank/DDBJ whole genome shotgun (WGS) entry which is preliminary data.</text>
</comment>
<evidence type="ECO:0000256" key="1">
    <source>
        <dbReference type="SAM" id="Phobius"/>
    </source>
</evidence>
<accession>A0ABQ6NQW8</accession>
<keyword evidence="1" id="KW-0472">Membrane</keyword>
<evidence type="ECO:0000313" key="3">
    <source>
        <dbReference type="Proteomes" id="UP001285921"/>
    </source>
</evidence>
<dbReference type="Proteomes" id="UP001285921">
    <property type="component" value="Unassembled WGS sequence"/>
</dbReference>
<dbReference type="EMBL" id="BTCL01000020">
    <property type="protein sequence ID" value="GMK47502.1"/>
    <property type="molecule type" value="Genomic_DNA"/>
</dbReference>
<reference evidence="2 3" key="1">
    <citation type="submission" date="2023-05" db="EMBL/GenBank/DDBJ databases">
        <title>Draft genome of Paenibacillus sp. CCS26.</title>
        <authorList>
            <person name="Akita H."/>
            <person name="Shinto Y."/>
            <person name="Kimura Z."/>
        </authorList>
    </citation>
    <scope>NUCLEOTIDE SEQUENCE [LARGE SCALE GENOMIC DNA]</scope>
    <source>
        <strain evidence="2 3">CCS26</strain>
    </source>
</reference>
<evidence type="ECO:0008006" key="4">
    <source>
        <dbReference type="Google" id="ProtNLM"/>
    </source>
</evidence>
<keyword evidence="1" id="KW-1133">Transmembrane helix</keyword>